<feature type="region of interest" description="Disordered" evidence="1">
    <location>
        <begin position="959"/>
        <end position="978"/>
    </location>
</feature>
<feature type="compositionally biased region" description="Polar residues" evidence="1">
    <location>
        <begin position="246"/>
        <end position="269"/>
    </location>
</feature>
<dbReference type="STRING" id="1230097.A0A423XJC9"/>
<keyword evidence="3" id="KW-1185">Reference proteome</keyword>
<proteinExistence type="predicted"/>
<name>A0A423XJC9_9PEZI</name>
<dbReference type="EMBL" id="LKEB01000005">
    <property type="protein sequence ID" value="ROW16502.1"/>
    <property type="molecule type" value="Genomic_DNA"/>
</dbReference>
<gene>
    <name evidence="2" type="ORF">VPNG_02893</name>
</gene>
<feature type="region of interest" description="Disordered" evidence="1">
    <location>
        <begin position="1"/>
        <end position="110"/>
    </location>
</feature>
<feature type="compositionally biased region" description="Low complexity" evidence="1">
    <location>
        <begin position="90"/>
        <end position="99"/>
    </location>
</feature>
<evidence type="ECO:0000256" key="1">
    <source>
        <dbReference type="SAM" id="MobiDB-lite"/>
    </source>
</evidence>
<feature type="compositionally biased region" description="Low complexity" evidence="1">
    <location>
        <begin position="889"/>
        <end position="914"/>
    </location>
</feature>
<comment type="caution">
    <text evidence="2">The sequence shown here is derived from an EMBL/GenBank/DDBJ whole genome shotgun (WGS) entry which is preliminary data.</text>
</comment>
<dbReference type="OrthoDB" id="5341904at2759"/>
<accession>A0A423XJC9</accession>
<feature type="region of interest" description="Disordered" evidence="1">
    <location>
        <begin position="637"/>
        <end position="659"/>
    </location>
</feature>
<feature type="region of interest" description="Disordered" evidence="1">
    <location>
        <begin position="773"/>
        <end position="828"/>
    </location>
</feature>
<dbReference type="AlphaFoldDB" id="A0A423XJC9"/>
<reference evidence="2 3" key="1">
    <citation type="submission" date="2015-09" db="EMBL/GenBank/DDBJ databases">
        <title>Host preference determinants of Valsa canker pathogens revealed by comparative genomics.</title>
        <authorList>
            <person name="Yin Z."/>
            <person name="Huang L."/>
        </authorList>
    </citation>
    <scope>NUCLEOTIDE SEQUENCE [LARGE SCALE GENOMIC DNA]</scope>
    <source>
        <strain evidence="2 3">SXYLt</strain>
    </source>
</reference>
<dbReference type="InParanoid" id="A0A423XJC9"/>
<feature type="compositionally biased region" description="Low complexity" evidence="1">
    <location>
        <begin position="383"/>
        <end position="416"/>
    </location>
</feature>
<sequence length="996" mass="107000">MGNTPSKEPQGRPIQKLSKPRNASQATAGLLKPDGPLTTIKHFSDPGPGLITIPYSATATPHLSADDDTDGDLASDKRNSLLSSSKPQRRLSLFRSRSSQDAVERRKRRRNTIIGAPTLISESPTVVRANSVNTHNLGNGPDRHRGLTIPEDLPVAPSLSKASFETDDSIPSLPPLPTPYRIAGDVPRVATPNDGEYSTTGAFKLGSLRITNGSPDLTPAGPGEAEEAKPAVSCTDYFSAIPQRAMSVTSGTKKESPQASTLSTGSRISEVTPRTARPEPSSSDKAESPILSIDVPTASCGSQYASGIQLSPIEMDEEPLFRFSLDIQSKQTADEDRLFDMEDDSQPEVSVVEKLDVRLDANAKSLPPQPIDDPAQGVQRTDSGFVSNSVSVSSGSHSSLTKADSGYSSSVSLRSFRSGKKALVAEQNTGRGSMESVRNSPEITETDRRHGLELQLPSPTVAGDVPAPWTPETDKAPRPLPNDDAPAKLMSPGRARKKAGPQQLPDIDISKTGDLYAQSSTSVSPIPASAKSDVSEPSSSSLSIGSNAQKHGRLHRLLSLKSSGFTRAPLTVHATHAVDKEVPSVPKDVEQRLREHTGRFPMTTKRLALRSQMSKETLKTILSVGSLEYAMDDELPSTPSIIETDSEDEETEAASGDAVEHSLRQTINSMQSNFKQAAASMMPTKKPVVPKTISIQKESRMLDPRHVAGNKNTLSGEAELRSCNSVFSSSGSNAYDIAAEALTESQVQSGRQAGRSMTLTAEQSNRLQLRTYSLNGMPSSPSNSYLSSSSPVARATPPRKTRSPPPVSMATRSFRVPPPRTPVNPRGPAVLRKRSREAIHSPTNNPSAVPPVPTFIPSSLDSVRRATVPLASNYRAADWDPHAQQVPLSMQASSDDSRHSSLSSVQSDLSQGLSASKGPKTRSLSHSDHWGSGNNSRLVEGHQWNKQGYYPPYVSRGQHCRNSSAEHRSDNAMDSPPYRVLHSYNSPAYRNAPIWG</sequence>
<organism evidence="2 3">
    <name type="scientific">Cytospora leucostoma</name>
    <dbReference type="NCBI Taxonomy" id="1230097"/>
    <lineage>
        <taxon>Eukaryota</taxon>
        <taxon>Fungi</taxon>
        <taxon>Dikarya</taxon>
        <taxon>Ascomycota</taxon>
        <taxon>Pezizomycotina</taxon>
        <taxon>Sordariomycetes</taxon>
        <taxon>Sordariomycetidae</taxon>
        <taxon>Diaporthales</taxon>
        <taxon>Cytosporaceae</taxon>
        <taxon>Cytospora</taxon>
    </lineage>
</organism>
<feature type="compositionally biased region" description="Low complexity" evidence="1">
    <location>
        <begin position="529"/>
        <end position="547"/>
    </location>
</feature>
<feature type="compositionally biased region" description="Polar residues" evidence="1">
    <location>
        <begin position="426"/>
        <end position="443"/>
    </location>
</feature>
<feature type="compositionally biased region" description="Low complexity" evidence="1">
    <location>
        <begin position="778"/>
        <end position="791"/>
    </location>
</feature>
<dbReference type="Proteomes" id="UP000285146">
    <property type="component" value="Unassembled WGS sequence"/>
</dbReference>
<feature type="region of interest" description="Disordered" evidence="1">
    <location>
        <begin position="363"/>
        <end position="550"/>
    </location>
</feature>
<protein>
    <submittedName>
        <fullName evidence="2">Uncharacterized protein</fullName>
    </submittedName>
</protein>
<evidence type="ECO:0000313" key="2">
    <source>
        <dbReference type="EMBL" id="ROW16502.1"/>
    </source>
</evidence>
<feature type="region of interest" description="Disordered" evidence="1">
    <location>
        <begin position="888"/>
        <end position="938"/>
    </location>
</feature>
<feature type="region of interest" description="Disordered" evidence="1">
    <location>
        <begin position="246"/>
        <end position="290"/>
    </location>
</feature>
<evidence type="ECO:0000313" key="3">
    <source>
        <dbReference type="Proteomes" id="UP000285146"/>
    </source>
</evidence>